<evidence type="ECO:0000256" key="6">
    <source>
        <dbReference type="ARBA" id="ARBA00047472"/>
    </source>
</evidence>
<dbReference type="Proteomes" id="UP000280834">
    <property type="component" value="Unassembled WGS sequence"/>
</dbReference>
<dbReference type="GO" id="GO:0047453">
    <property type="term" value="F:ATP-dependent NAD(P)H-hydrate dehydratase activity"/>
    <property type="evidence" value="ECO:0007669"/>
    <property type="project" value="UniProtKB-UniRule"/>
</dbReference>
<accession>A0A0R3QLS6</accession>
<keyword evidence="1 7" id="KW-0547">Nucleotide-binding</keyword>
<dbReference type="Gene3D" id="3.40.1190.20">
    <property type="match status" value="1"/>
</dbReference>
<reference evidence="9 10" key="2">
    <citation type="submission" date="2018-11" db="EMBL/GenBank/DDBJ databases">
        <authorList>
            <consortium name="Pathogen Informatics"/>
        </authorList>
    </citation>
    <scope>NUCLEOTIDE SEQUENCE [LARGE SCALE GENOMIC DNA]</scope>
</reference>
<keyword evidence="7" id="KW-0597">Phosphoprotein</keyword>
<dbReference type="PANTHER" id="PTHR12592:SF0">
    <property type="entry name" value="ATP-DEPENDENT (S)-NAD(P)H-HYDRATE DEHYDRATASE"/>
    <property type="match status" value="1"/>
</dbReference>
<comment type="catalytic activity">
    <reaction evidence="6 7">
        <text>(6S)-NADPHX + ATP = ADP + phosphate + NADPH + H(+)</text>
        <dbReference type="Rhea" id="RHEA:32231"/>
        <dbReference type="ChEBI" id="CHEBI:15378"/>
        <dbReference type="ChEBI" id="CHEBI:30616"/>
        <dbReference type="ChEBI" id="CHEBI:43474"/>
        <dbReference type="ChEBI" id="CHEBI:57783"/>
        <dbReference type="ChEBI" id="CHEBI:64076"/>
        <dbReference type="ChEBI" id="CHEBI:456216"/>
        <dbReference type="EC" id="4.2.1.93"/>
    </reaction>
</comment>
<comment type="similarity">
    <text evidence="7">Belongs to the NnrD/CARKD family.</text>
</comment>
<dbReference type="STRING" id="42155.A0A0R3QLS6"/>
<feature type="binding site" evidence="7">
    <location>
        <begin position="259"/>
        <end position="268"/>
    </location>
    <ligand>
        <name>ATP</name>
        <dbReference type="ChEBI" id="CHEBI:30616"/>
    </ligand>
</feature>
<dbReference type="InterPro" id="IPR029056">
    <property type="entry name" value="Ribokinase-like"/>
</dbReference>
<dbReference type="EC" id="4.2.1.93" evidence="7"/>
<evidence type="ECO:0000313" key="9">
    <source>
        <dbReference type="EMBL" id="VDO22483.1"/>
    </source>
</evidence>
<name>A0A0R3QLS6_9BILA</name>
<dbReference type="Pfam" id="PF01256">
    <property type="entry name" value="Carb_kinase"/>
    <property type="match status" value="1"/>
</dbReference>
<evidence type="ECO:0000256" key="3">
    <source>
        <dbReference type="ARBA" id="ARBA00022857"/>
    </source>
</evidence>
<evidence type="ECO:0000259" key="8">
    <source>
        <dbReference type="PROSITE" id="PS51383"/>
    </source>
</evidence>
<comment type="cofactor">
    <cofactor evidence="7">
        <name>Mg(2+)</name>
        <dbReference type="ChEBI" id="CHEBI:18420"/>
    </cofactor>
</comment>
<dbReference type="NCBIfam" id="TIGR00196">
    <property type="entry name" value="yjeF_cterm"/>
    <property type="match status" value="1"/>
</dbReference>
<feature type="domain" description="YjeF C-terminal" evidence="8">
    <location>
        <begin position="49"/>
        <end position="333"/>
    </location>
</feature>
<evidence type="ECO:0000256" key="7">
    <source>
        <dbReference type="HAMAP-Rule" id="MF_03157"/>
    </source>
</evidence>
<evidence type="ECO:0000256" key="2">
    <source>
        <dbReference type="ARBA" id="ARBA00022840"/>
    </source>
</evidence>
<comment type="catalytic activity">
    <reaction evidence="7">
        <text>(6S)-NADHX + ATP = ADP + phosphate + NADH + H(+)</text>
        <dbReference type="Rhea" id="RHEA:19017"/>
        <dbReference type="ChEBI" id="CHEBI:15378"/>
        <dbReference type="ChEBI" id="CHEBI:30616"/>
        <dbReference type="ChEBI" id="CHEBI:43474"/>
        <dbReference type="ChEBI" id="CHEBI:57945"/>
        <dbReference type="ChEBI" id="CHEBI:64074"/>
        <dbReference type="ChEBI" id="CHEBI:456216"/>
        <dbReference type="EC" id="4.2.1.93"/>
    </reaction>
</comment>
<keyword evidence="3" id="KW-0521">NADP</keyword>
<evidence type="ECO:0000256" key="4">
    <source>
        <dbReference type="ARBA" id="ARBA00023027"/>
    </source>
</evidence>
<dbReference type="PROSITE" id="PS51383">
    <property type="entry name" value="YJEF_C_3"/>
    <property type="match status" value="1"/>
</dbReference>
<dbReference type="AlphaFoldDB" id="A0A0R3QLS6"/>
<keyword evidence="10" id="KW-1185">Reference proteome</keyword>
<dbReference type="InterPro" id="IPR000631">
    <property type="entry name" value="CARKD"/>
</dbReference>
<feature type="binding site" evidence="7">
    <location>
        <begin position="240"/>
        <end position="244"/>
    </location>
    <ligand>
        <name>ATP</name>
        <dbReference type="ChEBI" id="CHEBI:30616"/>
    </ligand>
</feature>
<gene>
    <name evidence="9" type="ORF">BTMF_LOCUS6708</name>
</gene>
<dbReference type="CDD" id="cd01171">
    <property type="entry name" value="YXKO-related"/>
    <property type="match status" value="1"/>
</dbReference>
<dbReference type="HAMAP" id="MF_01965">
    <property type="entry name" value="NADHX_dehydratase"/>
    <property type="match status" value="1"/>
</dbReference>
<keyword evidence="4 7" id="KW-0520">NAD</keyword>
<dbReference type="SUPFAM" id="SSF53613">
    <property type="entry name" value="Ribokinase-like"/>
    <property type="match status" value="1"/>
</dbReference>
<protein>
    <recommendedName>
        <fullName evidence="7">ATP-dependent (S)-NAD(P)H-hydrate dehydratase</fullName>
        <ecNumber evidence="7">4.2.1.93</ecNumber>
    </recommendedName>
    <alternativeName>
        <fullName evidence="7">ATP-dependent NAD(P)HX dehydratase</fullName>
    </alternativeName>
</protein>
<reference evidence="11" key="1">
    <citation type="submission" date="2017-02" db="UniProtKB">
        <authorList>
            <consortium name="WormBaseParasite"/>
        </authorList>
    </citation>
    <scope>IDENTIFICATION</scope>
</reference>
<keyword evidence="2 7" id="KW-0067">ATP-binding</keyword>
<dbReference type="GO" id="GO:0110051">
    <property type="term" value="P:metabolite repair"/>
    <property type="evidence" value="ECO:0007669"/>
    <property type="project" value="TreeGrafter"/>
</dbReference>
<evidence type="ECO:0000313" key="10">
    <source>
        <dbReference type="Proteomes" id="UP000280834"/>
    </source>
</evidence>
<feature type="binding site" evidence="7">
    <location>
        <begin position="198"/>
        <end position="204"/>
    </location>
    <ligand>
        <name>(6S)-NADPHX</name>
        <dbReference type="ChEBI" id="CHEBI:64076"/>
    </ligand>
</feature>
<dbReference type="GO" id="GO:0005524">
    <property type="term" value="F:ATP binding"/>
    <property type="evidence" value="ECO:0007669"/>
    <property type="project" value="UniProtKB-KW"/>
</dbReference>
<evidence type="ECO:0000256" key="1">
    <source>
        <dbReference type="ARBA" id="ARBA00022741"/>
    </source>
</evidence>
<evidence type="ECO:0000313" key="11">
    <source>
        <dbReference type="WBParaSite" id="BTMF_0000865701-mRNA-1"/>
    </source>
</evidence>
<dbReference type="WBParaSite" id="BTMF_0000865701-mRNA-1">
    <property type="protein sequence ID" value="BTMF_0000865701-mRNA-1"/>
    <property type="gene ID" value="BTMF_0000865701"/>
</dbReference>
<dbReference type="PANTHER" id="PTHR12592">
    <property type="entry name" value="ATP-DEPENDENT (S)-NAD(P)H-HYDRATE DEHYDRATASE FAMILY MEMBER"/>
    <property type="match status" value="1"/>
</dbReference>
<dbReference type="EMBL" id="UZAG01015682">
    <property type="protein sequence ID" value="VDO22483.1"/>
    <property type="molecule type" value="Genomic_DNA"/>
</dbReference>
<dbReference type="GO" id="GO:0046496">
    <property type="term" value="P:nicotinamide nucleotide metabolic process"/>
    <property type="evidence" value="ECO:0007669"/>
    <property type="project" value="UniProtKB-UniRule"/>
</dbReference>
<comment type="function">
    <text evidence="7">Catalyzes the dehydration of the S-form of NAD(P)HX at the expense of ATP, which is converted to ADP. Together with NAD(P)HX epimerase, which catalyzes the epimerization of the S- and R-forms, the enzyme allows the repair of both epimers of NAD(P)HX, a damaged form of NAD(P)H that is a result of enzymatic or heat-dependent hydration.</text>
</comment>
<feature type="binding site" evidence="7">
    <location>
        <position position="145"/>
    </location>
    <ligand>
        <name>(6S)-NADPHX</name>
        <dbReference type="ChEBI" id="CHEBI:64076"/>
    </ligand>
</feature>
<evidence type="ECO:0000256" key="5">
    <source>
        <dbReference type="ARBA" id="ARBA00023239"/>
    </source>
</evidence>
<keyword evidence="5 7" id="KW-0456">Lyase</keyword>
<feature type="binding site" evidence="7">
    <location>
        <position position="269"/>
    </location>
    <ligand>
        <name>(6S)-NADPHX</name>
        <dbReference type="ChEBI" id="CHEBI:64076"/>
    </ligand>
</feature>
<sequence length="335" mass="36650">MPVLPYHVPKTLKHLNVTCLFMYATKLQYLISQFQKFPSHRLYAKCQSALTSVQELLPQLNGNLTKGECGRIGVVGGSLIYTGAPYFSAITALKVGCDMVHVFCPAEAANVIKGYSPELMVHPSYDKDAITESLHRVDAFIVGPGLGRDEKTVSVVEFVIESARKKNIPIIVDADGLFFLAKNLNIISGYEQAILTPNHSEFNRLYQSAFKVDKIDRAKVESGEAAWELASHIGCTILQKGPHDVITNGEKLYREESVGSPRRCGGQGDLLSGALAVFSYWAIRKNDSAPTISSSVAASQLIRWAAKVSFERNGRSSTASDMIAEIPGLIRLCEP</sequence>
<organism evidence="11">
    <name type="scientific">Brugia timori</name>
    <dbReference type="NCBI Taxonomy" id="42155"/>
    <lineage>
        <taxon>Eukaryota</taxon>
        <taxon>Metazoa</taxon>
        <taxon>Ecdysozoa</taxon>
        <taxon>Nematoda</taxon>
        <taxon>Chromadorea</taxon>
        <taxon>Rhabditida</taxon>
        <taxon>Spirurina</taxon>
        <taxon>Spiruromorpha</taxon>
        <taxon>Filarioidea</taxon>
        <taxon>Onchocercidae</taxon>
        <taxon>Brugia</taxon>
    </lineage>
</organism>
<proteinExistence type="inferred from homology"/>